<dbReference type="Gene3D" id="1.10.10.10">
    <property type="entry name" value="Winged helix-like DNA-binding domain superfamily/Winged helix DNA-binding domain"/>
    <property type="match status" value="1"/>
</dbReference>
<dbReference type="Proteomes" id="UP000037392">
    <property type="component" value="Unassembled WGS sequence"/>
</dbReference>
<dbReference type="PROSITE" id="PS01125">
    <property type="entry name" value="ROK"/>
    <property type="match status" value="1"/>
</dbReference>
<evidence type="ECO:0000313" key="4">
    <source>
        <dbReference type="EMBL" id="KMW19161.1"/>
    </source>
</evidence>
<dbReference type="InterPro" id="IPR036390">
    <property type="entry name" value="WH_DNA-bd_sf"/>
</dbReference>
<dbReference type="PANTHER" id="PTHR18964:SF149">
    <property type="entry name" value="BIFUNCTIONAL UDP-N-ACETYLGLUCOSAMINE 2-EPIMERASE_N-ACETYLMANNOSAMINE KINASE"/>
    <property type="match status" value="1"/>
</dbReference>
<sequence length="399" mass="44179">MAGNDLKGVNQDSIQSMNRTLIIKLLREQGVCSRANLAKLSGLKKATVTYIVNDFISWGCVREVGLMQGDKGRRSIGITLAEDSYYVIGIRLARRNFKIGLFSINGRLIHMKQQQIESGQSPDRTMEYIINNIHAVVDQVEPDKILAIGMAIPGPFIKQEGKIAVLTETAGWGNMAFKEELEKHFSYPVFMEHDANAGAYAQIWYDKTIDKNSSLIYVAIGQGVGAGIVYHGEIIKGELGIAGEIGHTTINYDGPRCECGNRGCLEKYCSSIVLARNIARKRGRGEQYDLGQIGEMIEVGDMAAMDEFRTECRYLGYGLVNVVNSFNPSVIILGDEMSHINDDIMLEEVDHVLKERLLPEVYSNLKVKVSKAVKDSVLHGIGAICINEVLGNLELYLVK</sequence>
<dbReference type="GO" id="GO:0042732">
    <property type="term" value="P:D-xylose metabolic process"/>
    <property type="evidence" value="ECO:0007669"/>
    <property type="project" value="UniProtKB-KW"/>
</dbReference>
<dbReference type="AlphaFoldDB" id="A0A0J9C435"/>
<organism evidence="4 5">
    <name type="scientific">[Clostridium] citroniae WAL-19142</name>
    <dbReference type="NCBI Taxonomy" id="742734"/>
    <lineage>
        <taxon>Bacteria</taxon>
        <taxon>Bacillati</taxon>
        <taxon>Bacillota</taxon>
        <taxon>Clostridia</taxon>
        <taxon>Lachnospirales</taxon>
        <taxon>Lachnospiraceae</taxon>
        <taxon>Enterocloster</taxon>
    </lineage>
</organism>
<dbReference type="InterPro" id="IPR043129">
    <property type="entry name" value="ATPase_NBD"/>
</dbReference>
<dbReference type="Pfam" id="PF00480">
    <property type="entry name" value="ROK"/>
    <property type="match status" value="1"/>
</dbReference>
<dbReference type="EMBL" id="ADLK01000021">
    <property type="protein sequence ID" value="KMW19161.1"/>
    <property type="molecule type" value="Genomic_DNA"/>
</dbReference>
<dbReference type="SUPFAM" id="SSF46785">
    <property type="entry name" value="Winged helix' DNA-binding domain"/>
    <property type="match status" value="1"/>
</dbReference>
<dbReference type="PATRIC" id="fig|742734.4.peg.2840"/>
<evidence type="ECO:0000256" key="3">
    <source>
        <dbReference type="ARBA" id="ARBA00022629"/>
    </source>
</evidence>
<dbReference type="InterPro" id="IPR049874">
    <property type="entry name" value="ROK_cs"/>
</dbReference>
<name>A0A0J9C435_9FIRM</name>
<evidence type="ECO:0000256" key="2">
    <source>
        <dbReference type="ARBA" id="ARBA00006479"/>
    </source>
</evidence>
<reference evidence="4 5" key="1">
    <citation type="submission" date="2011-04" db="EMBL/GenBank/DDBJ databases">
        <title>The Genome Sequence of Clostridium citroniae WAL-19142.</title>
        <authorList>
            <consortium name="The Broad Institute Genome Sequencing Platform"/>
            <person name="Earl A."/>
            <person name="Ward D."/>
            <person name="Feldgarden M."/>
            <person name="Gevers D."/>
            <person name="Warren Y.A."/>
            <person name="Tyrrell K.L."/>
            <person name="Citron D.M."/>
            <person name="Goldstein E.J."/>
            <person name="Daigneault M."/>
            <person name="Allen-Vercoe E."/>
            <person name="Young S.K."/>
            <person name="Zeng Q."/>
            <person name="Gargeya S."/>
            <person name="Fitzgerald M."/>
            <person name="Haas B."/>
            <person name="Abouelleil A."/>
            <person name="Alvarado L."/>
            <person name="Arachchi H.M."/>
            <person name="Berlin A."/>
            <person name="Brown A."/>
            <person name="Chapman S.B."/>
            <person name="Chen Z."/>
            <person name="Dunbar C."/>
            <person name="Freedman E."/>
            <person name="Gearin G."/>
            <person name="Gellesch M."/>
            <person name="Goldberg J."/>
            <person name="Griggs A."/>
            <person name="Gujja S."/>
            <person name="Heilman E.R."/>
            <person name="Heiman D."/>
            <person name="Howarth C."/>
            <person name="Larson L."/>
            <person name="Lui A."/>
            <person name="MacDonald P.J."/>
            <person name="Mehta T."/>
            <person name="Montmayeur A."/>
            <person name="Murphy C."/>
            <person name="Neiman D."/>
            <person name="Pearson M."/>
            <person name="Priest M."/>
            <person name="Roberts A."/>
            <person name="Saif S."/>
            <person name="Shea T."/>
            <person name="Shenoy N."/>
            <person name="Sisk P."/>
            <person name="Stolte C."/>
            <person name="Sykes S."/>
            <person name="White J."/>
            <person name="Yandava C."/>
            <person name="Wortman J."/>
            <person name="Nusbaum C."/>
            <person name="Birren B."/>
        </authorList>
    </citation>
    <scope>NUCLEOTIDE SEQUENCE [LARGE SCALE GENOMIC DNA]</scope>
    <source>
        <strain evidence="4 5">WAL-19142</strain>
    </source>
</reference>
<evidence type="ECO:0000256" key="1">
    <source>
        <dbReference type="ARBA" id="ARBA00002486"/>
    </source>
</evidence>
<proteinExistence type="inferred from homology"/>
<accession>A0A0J9C435</accession>
<gene>
    <name evidence="4" type="ORF">HMPREF9470_02646</name>
</gene>
<dbReference type="PANTHER" id="PTHR18964">
    <property type="entry name" value="ROK (REPRESSOR, ORF, KINASE) FAMILY"/>
    <property type="match status" value="1"/>
</dbReference>
<keyword evidence="3" id="KW-0859">Xylose metabolism</keyword>
<dbReference type="RefSeq" id="WP_007865887.1">
    <property type="nucleotide sequence ID" value="NZ_KQ235878.1"/>
</dbReference>
<comment type="similarity">
    <text evidence="2">Belongs to the ROK (NagC/XylR) family.</text>
</comment>
<evidence type="ECO:0008006" key="6">
    <source>
        <dbReference type="Google" id="ProtNLM"/>
    </source>
</evidence>
<comment type="function">
    <text evidence="1">Transcriptional repressor of xylose-utilizing enzymes.</text>
</comment>
<dbReference type="OrthoDB" id="9796533at2"/>
<dbReference type="InterPro" id="IPR000600">
    <property type="entry name" value="ROK"/>
</dbReference>
<dbReference type="SUPFAM" id="SSF53067">
    <property type="entry name" value="Actin-like ATPase domain"/>
    <property type="match status" value="1"/>
</dbReference>
<dbReference type="Gene3D" id="3.30.420.40">
    <property type="match status" value="2"/>
</dbReference>
<comment type="caution">
    <text evidence="4">The sequence shown here is derived from an EMBL/GenBank/DDBJ whole genome shotgun (WGS) entry which is preliminary data.</text>
</comment>
<evidence type="ECO:0000313" key="5">
    <source>
        <dbReference type="Proteomes" id="UP000037392"/>
    </source>
</evidence>
<protein>
    <recommendedName>
        <fullName evidence="6">HTH marR-type domain-containing protein</fullName>
    </recommendedName>
</protein>
<dbReference type="InterPro" id="IPR036388">
    <property type="entry name" value="WH-like_DNA-bd_sf"/>
</dbReference>
<keyword evidence="3" id="KW-0119">Carbohydrate metabolism</keyword>
<dbReference type="GeneID" id="93165301"/>